<feature type="transmembrane region" description="Helical" evidence="6">
    <location>
        <begin position="6"/>
        <end position="25"/>
    </location>
</feature>
<evidence type="ECO:0000313" key="7">
    <source>
        <dbReference type="EMBL" id="SEF96404.1"/>
    </source>
</evidence>
<proteinExistence type="inferred from homology"/>
<feature type="transmembrane region" description="Helical" evidence="6">
    <location>
        <begin position="61"/>
        <end position="79"/>
    </location>
</feature>
<dbReference type="EMBL" id="FNUV01000006">
    <property type="protein sequence ID" value="SEF96404.1"/>
    <property type="molecule type" value="Genomic_DNA"/>
</dbReference>
<keyword evidence="4 6" id="KW-1133">Transmembrane helix</keyword>
<evidence type="ECO:0000256" key="1">
    <source>
        <dbReference type="ARBA" id="ARBA00004141"/>
    </source>
</evidence>
<organism evidence="7 8">
    <name type="scientific">Xylanibacter ruminicola</name>
    <name type="common">Prevotella ruminicola</name>
    <dbReference type="NCBI Taxonomy" id="839"/>
    <lineage>
        <taxon>Bacteria</taxon>
        <taxon>Pseudomonadati</taxon>
        <taxon>Bacteroidota</taxon>
        <taxon>Bacteroidia</taxon>
        <taxon>Bacteroidales</taxon>
        <taxon>Prevotellaceae</taxon>
        <taxon>Xylanibacter</taxon>
    </lineage>
</organism>
<name>A0A1H5WAB0_XYLRU</name>
<dbReference type="PANTHER" id="PTHR30028">
    <property type="entry name" value="UPF0014 INNER MEMBRANE PROTEIN YBBM-RELATED"/>
    <property type="match status" value="1"/>
</dbReference>
<dbReference type="PANTHER" id="PTHR30028:SF0">
    <property type="entry name" value="PROTEIN ALUMINUM SENSITIVE 3"/>
    <property type="match status" value="1"/>
</dbReference>
<sequence length="251" mass="27668">MKILILHTFLALLLLLIPAGALYFFEPKKLVRFLMVVGRMTVQLLALCLLVWVLIRVDSVWLSVAWLVAMALGGSWLVLKRCELKGRAMLPAVALGLFLGVFLVGMWLLAVVLPVKAFDVRWFVPVMSLLMGHSVSMLVRGLSTYLSALQTDKEHYEFLRGNGTPHFKALQPFMRSALLAVVQPTMVNLSQLALASMPLLLVGLLLGGLTPVNAFAMMLFMTIGCISASVLVLGLTILLTDKKVWSFSENL</sequence>
<protein>
    <submittedName>
        <fullName evidence="7">Putative ABC transport system permease protein</fullName>
    </submittedName>
</protein>
<keyword evidence="3 6" id="KW-0812">Transmembrane</keyword>
<evidence type="ECO:0000256" key="5">
    <source>
        <dbReference type="ARBA" id="ARBA00023136"/>
    </source>
</evidence>
<dbReference type="Proteomes" id="UP000236735">
    <property type="component" value="Unassembled WGS sequence"/>
</dbReference>
<accession>A0A1H5WAB0</accession>
<gene>
    <name evidence="7" type="ORF">SAMN05216354_2235</name>
</gene>
<evidence type="ECO:0000256" key="4">
    <source>
        <dbReference type="ARBA" id="ARBA00022989"/>
    </source>
</evidence>
<evidence type="ECO:0000256" key="3">
    <source>
        <dbReference type="ARBA" id="ARBA00022692"/>
    </source>
</evidence>
<evidence type="ECO:0000313" key="8">
    <source>
        <dbReference type="Proteomes" id="UP000236735"/>
    </source>
</evidence>
<dbReference type="GO" id="GO:0005886">
    <property type="term" value="C:plasma membrane"/>
    <property type="evidence" value="ECO:0007669"/>
    <property type="project" value="TreeGrafter"/>
</dbReference>
<dbReference type="InterPro" id="IPR005226">
    <property type="entry name" value="UPF0014_fam"/>
</dbReference>
<reference evidence="7 8" key="1">
    <citation type="submission" date="2016-10" db="EMBL/GenBank/DDBJ databases">
        <authorList>
            <person name="de Groot N.N."/>
        </authorList>
    </citation>
    <scope>NUCLEOTIDE SEQUENCE [LARGE SCALE GENOMIC DNA]</scope>
    <source>
        <strain evidence="7 8">AR32</strain>
    </source>
</reference>
<evidence type="ECO:0000256" key="2">
    <source>
        <dbReference type="ARBA" id="ARBA00005268"/>
    </source>
</evidence>
<evidence type="ECO:0000256" key="6">
    <source>
        <dbReference type="SAM" id="Phobius"/>
    </source>
</evidence>
<dbReference type="AlphaFoldDB" id="A0A1H5WAB0"/>
<dbReference type="Pfam" id="PF03649">
    <property type="entry name" value="UPF0014"/>
    <property type="match status" value="1"/>
</dbReference>
<comment type="subcellular location">
    <subcellularLocation>
        <location evidence="1">Membrane</location>
        <topology evidence="1">Multi-pass membrane protein</topology>
    </subcellularLocation>
</comment>
<feature type="transmembrane region" description="Helical" evidence="6">
    <location>
        <begin position="215"/>
        <end position="239"/>
    </location>
</feature>
<feature type="transmembrane region" description="Helical" evidence="6">
    <location>
        <begin position="37"/>
        <end position="55"/>
    </location>
</feature>
<feature type="transmembrane region" description="Helical" evidence="6">
    <location>
        <begin position="88"/>
        <end position="110"/>
    </location>
</feature>
<feature type="transmembrane region" description="Helical" evidence="6">
    <location>
        <begin position="192"/>
        <end position="209"/>
    </location>
</feature>
<dbReference type="RefSeq" id="WP_103915992.1">
    <property type="nucleotide sequence ID" value="NZ_FNUV01000006.1"/>
</dbReference>
<keyword evidence="5 6" id="KW-0472">Membrane</keyword>
<comment type="similarity">
    <text evidence="2">Belongs to the UPF0014 family.</text>
</comment>